<proteinExistence type="predicted"/>
<organism evidence="2 3">
    <name type="scientific">Trichonephila clavata</name>
    <name type="common">Joro spider</name>
    <name type="synonym">Nephila clavata</name>
    <dbReference type="NCBI Taxonomy" id="2740835"/>
    <lineage>
        <taxon>Eukaryota</taxon>
        <taxon>Metazoa</taxon>
        <taxon>Ecdysozoa</taxon>
        <taxon>Arthropoda</taxon>
        <taxon>Chelicerata</taxon>
        <taxon>Arachnida</taxon>
        <taxon>Araneae</taxon>
        <taxon>Araneomorphae</taxon>
        <taxon>Entelegynae</taxon>
        <taxon>Araneoidea</taxon>
        <taxon>Nephilidae</taxon>
        <taxon>Trichonephila</taxon>
    </lineage>
</organism>
<evidence type="ECO:0000313" key="3">
    <source>
        <dbReference type="Proteomes" id="UP000887116"/>
    </source>
</evidence>
<dbReference type="PANTHER" id="PTHR46599:SF3">
    <property type="entry name" value="PIGGYBAC TRANSPOSABLE ELEMENT-DERIVED PROTEIN 4"/>
    <property type="match status" value="1"/>
</dbReference>
<dbReference type="EMBL" id="BMAO01021559">
    <property type="protein sequence ID" value="GFQ75417.1"/>
    <property type="molecule type" value="Genomic_DNA"/>
</dbReference>
<dbReference type="InterPro" id="IPR029526">
    <property type="entry name" value="PGBD"/>
</dbReference>
<dbReference type="Pfam" id="PF13843">
    <property type="entry name" value="DDE_Tnp_1_7"/>
    <property type="match status" value="1"/>
</dbReference>
<protein>
    <submittedName>
        <fullName evidence="2">Chimeric ERCC6-PGBD3 protein</fullName>
    </submittedName>
</protein>
<dbReference type="PANTHER" id="PTHR46599">
    <property type="entry name" value="PIGGYBAC TRANSPOSABLE ELEMENT-DERIVED PROTEIN 4"/>
    <property type="match status" value="1"/>
</dbReference>
<keyword evidence="3" id="KW-1185">Reference proteome</keyword>
<dbReference type="Proteomes" id="UP000887116">
    <property type="component" value="Unassembled WGS sequence"/>
</dbReference>
<comment type="caution">
    <text evidence="2">The sequence shown here is derived from an EMBL/GenBank/DDBJ whole genome shotgun (WGS) entry which is preliminary data.</text>
</comment>
<gene>
    <name evidence="2" type="primary">ERCC6</name>
    <name evidence="2" type="ORF">TNCT_189951</name>
</gene>
<evidence type="ECO:0000259" key="1">
    <source>
        <dbReference type="Pfam" id="PF13843"/>
    </source>
</evidence>
<evidence type="ECO:0000313" key="2">
    <source>
        <dbReference type="EMBL" id="GFQ75417.1"/>
    </source>
</evidence>
<accession>A0A8X6FBZ2</accession>
<name>A0A8X6FBZ2_TRICU</name>
<feature type="domain" description="PiggyBac transposable element-derived protein" evidence="1">
    <location>
        <begin position="109"/>
        <end position="462"/>
    </location>
</feature>
<dbReference type="AlphaFoldDB" id="A0A8X6FBZ2"/>
<sequence>MARRGCREFPIWDDEVLHLLMADNSDGEDELQLDDEDQQFQDVENGIAKADIQETHLSLIPGIVSCETSENVPKFQWEKNSYVPYVFYKSEYEFGRINLFSDHQDMLSPMHVFTEMTQLDKLMNDIVVKESIRYAEQNERLFTIDSEEMKAFLGMNFVMSYHVLPTVRHYWSTDEDMGVSFIANVMPRKRFEQIRQNLHFCNNEYQSQADDKAYKIRPVMHHFNLCFQKAMNNSKRQSIDEHMIKVKGHSLMKQYIKDKPIKWGFKMWCRADSSTGYLFEFDLYTGKKMNTEVELGESVVLSLTEQLKGLGCEVYFNDFFNSPALQYKLMKQNIKACGTVRTNRKNVPKSLPLDENMQRGDIHAESSSGISFVKWMDSKSVHMLTNFISPIPTGTVKRRQAGTAEKVNVTCPEVIISYYKHRGGVDLMNQRKACYEVNRKVKIKYYLRLFFYLLDIALNNAYVVYVKLHEAQRMEGPLLSSLEYRQHIARGLINNYTCRQRPRPAVVSTEKQRIGTKRILPAHNMQKVEKMKRCANCAKRRKENRTNNICTVCNVHLCFTAKRNCFVEYHNN</sequence>
<dbReference type="OrthoDB" id="6437305at2759"/>
<reference evidence="2" key="1">
    <citation type="submission" date="2020-07" db="EMBL/GenBank/DDBJ databases">
        <title>Multicomponent nature underlies the extraordinary mechanical properties of spider dragline silk.</title>
        <authorList>
            <person name="Kono N."/>
            <person name="Nakamura H."/>
            <person name="Mori M."/>
            <person name="Yoshida Y."/>
            <person name="Ohtoshi R."/>
            <person name="Malay A.D."/>
            <person name="Moran D.A.P."/>
            <person name="Tomita M."/>
            <person name="Numata K."/>
            <person name="Arakawa K."/>
        </authorList>
    </citation>
    <scope>NUCLEOTIDE SEQUENCE</scope>
</reference>